<gene>
    <name evidence="12" type="ORF">MAM1_0574d10947</name>
</gene>
<keyword evidence="7 9" id="KW-0560">Oxidoreductase</keyword>
<comment type="subcellular location">
    <subcellularLocation>
        <location evidence="1 9">Endoplasmic reticulum membrane</location>
        <topology evidence="1 9">Multi-pass membrane protein</topology>
    </subcellularLocation>
</comment>
<dbReference type="GO" id="GO:0005778">
    <property type="term" value="C:peroxisomal membrane"/>
    <property type="evidence" value="ECO:0007669"/>
    <property type="project" value="TreeGrafter"/>
</dbReference>
<evidence type="ECO:0000256" key="6">
    <source>
        <dbReference type="ARBA" id="ARBA00022989"/>
    </source>
</evidence>
<dbReference type="SUPFAM" id="SSF55035">
    <property type="entry name" value="NAD-binding domain of HMG-CoA reductase"/>
    <property type="match status" value="1"/>
</dbReference>
<evidence type="ECO:0000313" key="12">
    <source>
        <dbReference type="EMBL" id="GAN11386.1"/>
    </source>
</evidence>
<dbReference type="GO" id="GO:0008299">
    <property type="term" value="P:isoprenoid biosynthetic process"/>
    <property type="evidence" value="ECO:0007669"/>
    <property type="project" value="InterPro"/>
</dbReference>
<dbReference type="GO" id="GO:0004420">
    <property type="term" value="F:hydroxymethylglutaryl-CoA reductase (NADPH) activity"/>
    <property type="evidence" value="ECO:0007669"/>
    <property type="project" value="UniProtKB-EC"/>
</dbReference>
<dbReference type="FunFam" id="1.10.3270.10:FF:000001">
    <property type="entry name" value="3-hydroxy-3-methylglutaryl coenzyme A reductase"/>
    <property type="match status" value="1"/>
</dbReference>
<dbReference type="GO" id="GO:0005789">
    <property type="term" value="C:endoplasmic reticulum membrane"/>
    <property type="evidence" value="ECO:0007669"/>
    <property type="project" value="UniProtKB-SubCell"/>
</dbReference>
<feature type="transmembrane region" description="Helical" evidence="9">
    <location>
        <begin position="275"/>
        <end position="295"/>
    </location>
</feature>
<dbReference type="GO" id="GO:0015936">
    <property type="term" value="P:coenzyme A metabolic process"/>
    <property type="evidence" value="ECO:0007669"/>
    <property type="project" value="InterPro"/>
</dbReference>
<dbReference type="PRINTS" id="PR00071">
    <property type="entry name" value="HMGCOARDTASE"/>
</dbReference>
<evidence type="ECO:0000256" key="3">
    <source>
        <dbReference type="ARBA" id="ARBA00022692"/>
    </source>
</evidence>
<dbReference type="EC" id="1.1.1.34" evidence="9"/>
<dbReference type="InterPro" id="IPR000731">
    <property type="entry name" value="SSD"/>
</dbReference>
<dbReference type="NCBIfam" id="TIGR00533">
    <property type="entry name" value="HMG_CoA_R_NADP"/>
    <property type="match status" value="1"/>
</dbReference>
<dbReference type="PANTHER" id="PTHR10572">
    <property type="entry name" value="3-HYDROXY-3-METHYLGLUTARYL-COENZYME A REDUCTASE"/>
    <property type="match status" value="1"/>
</dbReference>
<dbReference type="InterPro" id="IPR004554">
    <property type="entry name" value="HMG_CoA_Rdtase_eu_arc"/>
</dbReference>
<comment type="similarity">
    <text evidence="2 9">Belongs to the HMG-CoA reductase family.</text>
</comment>
<keyword evidence="3 9" id="KW-0812">Transmembrane</keyword>
<dbReference type="InterPro" id="IPR023282">
    <property type="entry name" value="HMG_CoA_Rdtase_N"/>
</dbReference>
<evidence type="ECO:0000256" key="2">
    <source>
        <dbReference type="ARBA" id="ARBA00007661"/>
    </source>
</evidence>
<feature type="transmembrane region" description="Helical" evidence="9">
    <location>
        <begin position="245"/>
        <end position="263"/>
    </location>
</feature>
<dbReference type="PROSITE" id="PS00066">
    <property type="entry name" value="HMG_COA_REDUCTASE_1"/>
    <property type="match status" value="1"/>
</dbReference>
<feature type="transmembrane region" description="Helical" evidence="9">
    <location>
        <begin position="26"/>
        <end position="47"/>
    </location>
</feature>
<keyword evidence="5 9" id="KW-0521">NADP</keyword>
<dbReference type="GO" id="GO:0006696">
    <property type="term" value="P:ergosterol biosynthetic process"/>
    <property type="evidence" value="ECO:0007669"/>
    <property type="project" value="TreeGrafter"/>
</dbReference>
<dbReference type="FunFam" id="3.30.70.420:FF:000001">
    <property type="entry name" value="3-hydroxy-3-methylglutaryl coenzyme A reductase"/>
    <property type="match status" value="1"/>
</dbReference>
<comment type="catalytic activity">
    <reaction evidence="9">
        <text>(R)-mevalonate + 2 NADP(+) + CoA = (3S)-3-hydroxy-3-methylglutaryl-CoA + 2 NADPH + 2 H(+)</text>
        <dbReference type="Rhea" id="RHEA:15989"/>
        <dbReference type="ChEBI" id="CHEBI:15378"/>
        <dbReference type="ChEBI" id="CHEBI:36464"/>
        <dbReference type="ChEBI" id="CHEBI:43074"/>
        <dbReference type="ChEBI" id="CHEBI:57287"/>
        <dbReference type="ChEBI" id="CHEBI:57783"/>
        <dbReference type="ChEBI" id="CHEBI:58349"/>
        <dbReference type="EC" id="1.1.1.34"/>
    </reaction>
</comment>
<comment type="pathway">
    <text evidence="9">Metabolic intermediate biosynthesis; (R)-mevalonate biosynthesis; (R)-mevalonate from acetyl-CoA: step 3/3.</text>
</comment>
<dbReference type="PROSITE" id="PS00318">
    <property type="entry name" value="HMG_COA_REDUCTASE_2"/>
    <property type="match status" value="1"/>
</dbReference>
<dbReference type="STRING" id="91626.A0A0C9MKS8"/>
<evidence type="ECO:0000256" key="1">
    <source>
        <dbReference type="ARBA" id="ARBA00004477"/>
    </source>
</evidence>
<feature type="transmembrane region" description="Helical" evidence="9">
    <location>
        <begin position="301"/>
        <end position="319"/>
    </location>
</feature>
<evidence type="ECO:0000256" key="7">
    <source>
        <dbReference type="ARBA" id="ARBA00023002"/>
    </source>
</evidence>
<dbReference type="UniPathway" id="UPA00058">
    <property type="reaction ID" value="UER00103"/>
</dbReference>
<dbReference type="InterPro" id="IPR009029">
    <property type="entry name" value="HMG_CoA_Rdtase_sub-bd_dom_sf"/>
</dbReference>
<feature type="transmembrane region" description="Helical" evidence="9">
    <location>
        <begin position="384"/>
        <end position="405"/>
    </location>
</feature>
<dbReference type="InterPro" id="IPR002202">
    <property type="entry name" value="HMG_CoA_Rdtase"/>
</dbReference>
<keyword evidence="6 9" id="KW-1133">Transmembrane helix</keyword>
<dbReference type="PANTHER" id="PTHR10572:SF24">
    <property type="entry name" value="3-HYDROXY-3-METHYLGLUTARYL-COENZYME A REDUCTASE"/>
    <property type="match status" value="1"/>
</dbReference>
<dbReference type="InterPro" id="IPR023074">
    <property type="entry name" value="HMG_CoA_Rdtase_cat_sf"/>
</dbReference>
<dbReference type="Gene3D" id="3.30.70.420">
    <property type="entry name" value="Hydroxymethylglutaryl-CoA reductase, class I/II, NAD/NADP-binding domain"/>
    <property type="match status" value="1"/>
</dbReference>
<evidence type="ECO:0000256" key="5">
    <source>
        <dbReference type="ARBA" id="ARBA00022857"/>
    </source>
</evidence>
<evidence type="ECO:0000256" key="10">
    <source>
        <dbReference type="SAM" id="MobiDB-lite"/>
    </source>
</evidence>
<organism evidence="12">
    <name type="scientific">Mucor ambiguus</name>
    <dbReference type="NCBI Taxonomy" id="91626"/>
    <lineage>
        <taxon>Eukaryota</taxon>
        <taxon>Fungi</taxon>
        <taxon>Fungi incertae sedis</taxon>
        <taxon>Mucoromycota</taxon>
        <taxon>Mucoromycotina</taxon>
        <taxon>Mucoromycetes</taxon>
        <taxon>Mucorales</taxon>
        <taxon>Mucorineae</taxon>
        <taxon>Mucoraceae</taxon>
        <taxon>Mucor</taxon>
    </lineage>
</organism>
<dbReference type="Pfam" id="PF12349">
    <property type="entry name" value="Sterol-sensing"/>
    <property type="match status" value="1"/>
</dbReference>
<dbReference type="PROSITE" id="PS01192">
    <property type="entry name" value="HMG_COA_REDUCTASE_3"/>
    <property type="match status" value="1"/>
</dbReference>
<dbReference type="FunFam" id="3.90.770.10:FF:000001">
    <property type="entry name" value="3-hydroxy-3-methylglutaryl coenzyme A reductase"/>
    <property type="match status" value="1"/>
</dbReference>
<keyword evidence="13" id="KW-1185">Reference proteome</keyword>
<evidence type="ECO:0000313" key="13">
    <source>
        <dbReference type="Proteomes" id="UP000053815"/>
    </source>
</evidence>
<keyword evidence="4 9" id="KW-0256">Endoplasmic reticulum</keyword>
<dbReference type="CDD" id="cd00643">
    <property type="entry name" value="HMG-CoA_reductase_classI"/>
    <property type="match status" value="1"/>
</dbReference>
<protein>
    <recommendedName>
        <fullName evidence="9">3-hydroxy-3-methylglutaryl coenzyme A reductase</fullName>
        <shortName evidence="9">HMG-CoA reductase</shortName>
        <ecNumber evidence="9">1.1.1.34</ecNumber>
    </recommendedName>
</protein>
<name>A0A0C9MKS8_9FUNG</name>
<dbReference type="Proteomes" id="UP000053815">
    <property type="component" value="Unassembled WGS sequence"/>
</dbReference>
<dbReference type="PROSITE" id="PS50065">
    <property type="entry name" value="HMG_COA_REDUCTASE_4"/>
    <property type="match status" value="1"/>
</dbReference>
<dbReference type="AlphaFoldDB" id="A0A0C9MKS8"/>
<dbReference type="OrthoDB" id="310654at2759"/>
<feature type="domain" description="SSD" evidence="11">
    <location>
        <begin position="244"/>
        <end position="407"/>
    </location>
</feature>
<evidence type="ECO:0000256" key="9">
    <source>
        <dbReference type="RuleBase" id="RU361219"/>
    </source>
</evidence>
<feature type="compositionally biased region" description="Polar residues" evidence="10">
    <location>
        <begin position="1106"/>
        <end position="1122"/>
    </location>
</feature>
<dbReference type="Pfam" id="PF00368">
    <property type="entry name" value="HMG-CoA_red"/>
    <property type="match status" value="1"/>
</dbReference>
<evidence type="ECO:0000256" key="8">
    <source>
        <dbReference type="ARBA" id="ARBA00023136"/>
    </source>
</evidence>
<accession>A0A0C9MKS8</accession>
<dbReference type="InterPro" id="IPR053958">
    <property type="entry name" value="HMGCR/SNAP/NPC1-like_SSD"/>
</dbReference>
<proteinExistence type="inferred from homology"/>
<dbReference type="InterPro" id="IPR023076">
    <property type="entry name" value="HMG_CoA_Rdtase_CS"/>
</dbReference>
<evidence type="ECO:0000259" key="11">
    <source>
        <dbReference type="PROSITE" id="PS50156"/>
    </source>
</evidence>
<sequence length="1128" mass="123294">MINLLSYKSITGFMNRLVLKTAKISILNPIEMMVASLILASVTYVYLFNLAKSSEILSAASIYDTSFLSTILYASPNDTSFSLLKQEVPLPAASISRIELKQLSITLSDPTNQHNMGAIKRFHEHVESTPLDFSDLDHQEKEAMTYKDHLCYNASRICPTLKTITSGNNVIMSYVFDLNDDQRTRASHLWDQKVMTSSVDRLIPMATQHHYNEGSVSTVVWLIRVMKNIARDTATRMNSASKMDVIVVTAGYIMMAFTFLSLYIRMHKLGSKYTLATTIFMSGFFSFMLSLATVYKLGAPVSPVLLSEATPFLVVTIGFERPYKLTKCIFEQENNNTDNSNVLQIISRTVEMIAPALIRDGLLEIVVFMLGAKSALPGLREFCLMSAFLIAYDMMLMFTWYISVLSLKLELRKFKEAISATTSIHETIAVTNQVASTSTTSTEPRYARNKKPTIIKTKLLMIIGFLSMHVFEFCSTLSFSSTRNNSYSLPQVSVIGPTIEPVLSYILKQHRLSGSTNGLLLKVSPRIKFQLLAQSHFQGLPPVKSLFAEIYNTYNIYAQDPVISKWVVTILMVSILLNTYLFEVAKYNRQTVQRNQSPPIQEHGSVHTASPRMRSAITLSFTPSSNLTIKRPSSQSTPTPQHLSKKHQQHQLGIRTVEECLHILKNTDQGASNLADEEIILLIQHAHIAPYALEMVLGDLERAVQIRKTAVSRASITQTLESSALPVTDYDYGKVLGTCCENVIGYIPIPVGVAGPMMIDGESIHLPMATTEGCLVASVARGCKAVNANGAGGATTVLVSDGMTRGPCVEFPNIIDAGLCKRWLDHEGFGIVAEAFNSTSRFARVRKMQAAMAGKLLYIRFSTTTGDAMGMNMISKGCEMALSKIAEHFPTMQIVSLSGNYCTDKKPAAINWIEGRGKSVVAEAVIPSSVVRKVLKTTVDALVELNISKNLIGSAMAGSVGGFNAHAANILTAMYIAAGQDPAQNVESSNCITLMKSVDNGSALHISCSMPSIEVGTVGGGTILPPQQAMLDMLGVRGPHPTNPGKNAQKLARIICAAVMAGELSLCAALAAGHLVKAHMQHNRGLTATVPAAKDDHRKKQAPKTPASTPRSSLSRQNTMTETGDCIF</sequence>
<dbReference type="EMBL" id="DF836863">
    <property type="protein sequence ID" value="GAN11386.1"/>
    <property type="molecule type" value="Genomic_DNA"/>
</dbReference>
<dbReference type="Gene3D" id="1.10.3270.10">
    <property type="entry name" value="HMGR, N-terminal domain"/>
    <property type="match status" value="1"/>
</dbReference>
<reference evidence="12" key="1">
    <citation type="submission" date="2014-09" db="EMBL/GenBank/DDBJ databases">
        <title>Draft genome sequence of an oleaginous Mucoromycotina fungus Mucor ambiguus NBRC6742.</title>
        <authorList>
            <person name="Takeda I."/>
            <person name="Yamane N."/>
            <person name="Morita T."/>
            <person name="Tamano K."/>
            <person name="Machida M."/>
            <person name="Baker S."/>
            <person name="Koike H."/>
        </authorList>
    </citation>
    <scope>NUCLEOTIDE SEQUENCE</scope>
    <source>
        <strain evidence="12">NBRC 6742</strain>
    </source>
</reference>
<dbReference type="InterPro" id="IPR009023">
    <property type="entry name" value="HMG_CoA_Rdtase_NAD(P)-bd_sf"/>
</dbReference>
<dbReference type="SUPFAM" id="SSF56542">
    <property type="entry name" value="Substrate-binding domain of HMG-CoA reductase"/>
    <property type="match status" value="1"/>
</dbReference>
<feature type="region of interest" description="Disordered" evidence="10">
    <location>
        <begin position="1089"/>
        <end position="1128"/>
    </location>
</feature>
<dbReference type="PROSITE" id="PS50156">
    <property type="entry name" value="SSD"/>
    <property type="match status" value="1"/>
</dbReference>
<evidence type="ECO:0000256" key="4">
    <source>
        <dbReference type="ARBA" id="ARBA00022824"/>
    </source>
</evidence>
<keyword evidence="8 9" id="KW-0472">Membrane</keyword>
<dbReference type="Gene3D" id="3.90.770.10">
    <property type="entry name" value="3-hydroxy-3-methylglutaryl-coenzyme A Reductase, Chain A, domain 2"/>
    <property type="match status" value="1"/>
</dbReference>